<evidence type="ECO:0000313" key="1">
    <source>
        <dbReference type="EMBL" id="MFC2946782.1"/>
    </source>
</evidence>
<accession>A0ABV7A139</accession>
<evidence type="ECO:0000313" key="2">
    <source>
        <dbReference type="Proteomes" id="UP001595387"/>
    </source>
</evidence>
<dbReference type="EMBL" id="JBHRRZ010000001">
    <property type="protein sequence ID" value="MFC2946782.1"/>
    <property type="molecule type" value="Genomic_DNA"/>
</dbReference>
<proteinExistence type="predicted"/>
<organism evidence="1 2">
    <name type="scientific">Virgibacillus sediminis</name>
    <dbReference type="NCBI Taxonomy" id="202260"/>
    <lineage>
        <taxon>Bacteria</taxon>
        <taxon>Bacillati</taxon>
        <taxon>Bacillota</taxon>
        <taxon>Bacilli</taxon>
        <taxon>Bacillales</taxon>
        <taxon>Bacillaceae</taxon>
        <taxon>Virgibacillus</taxon>
    </lineage>
</organism>
<dbReference type="Proteomes" id="UP001595387">
    <property type="component" value="Unassembled WGS sequence"/>
</dbReference>
<protein>
    <submittedName>
        <fullName evidence="1">DUF6744 family protein</fullName>
    </submittedName>
</protein>
<gene>
    <name evidence="1" type="ORF">ACFODW_00180</name>
</gene>
<dbReference type="InterPro" id="IPR046632">
    <property type="entry name" value="DUF6744"/>
</dbReference>
<comment type="caution">
    <text evidence="1">The sequence shown here is derived from an EMBL/GenBank/DDBJ whole genome shotgun (WGS) entry which is preliminary data.</text>
</comment>
<reference evidence="2" key="1">
    <citation type="journal article" date="2019" name="Int. J. Syst. Evol. Microbiol.">
        <title>The Global Catalogue of Microorganisms (GCM) 10K type strain sequencing project: providing services to taxonomists for standard genome sequencing and annotation.</title>
        <authorList>
            <consortium name="The Broad Institute Genomics Platform"/>
            <consortium name="The Broad Institute Genome Sequencing Center for Infectious Disease"/>
            <person name="Wu L."/>
            <person name="Ma J."/>
        </authorList>
    </citation>
    <scope>NUCLEOTIDE SEQUENCE [LARGE SCALE GENOMIC DNA]</scope>
    <source>
        <strain evidence="2">KCTC 13193</strain>
    </source>
</reference>
<dbReference type="Pfam" id="PF20529">
    <property type="entry name" value="DUF6744"/>
    <property type="match status" value="1"/>
</dbReference>
<keyword evidence="2" id="KW-1185">Reference proteome</keyword>
<name>A0ABV7A139_9BACI</name>
<sequence>MTNIEHLSATRKADQDFLGHLMWYSVGKQLIQTDELEQKLKDVGLDSCWMPKAIRSPDAFRRATKELEQRKTTINPDVFENVLVREVFSDSTSVQRNLVIESVDQHGKRLSYEPEAGIITLDKKQDRIASVANQETAHSLCLDAEKKFDVYKNHYAAQQIRVMVSRILQSLAPTPVRKNGGIYFVPSSKTVDLSSLVRFITSMKNSEGYKIPVIDTMDNRQMVNDKLAEHLQSVLEGCRKREGLKRGQVKELVDETNTVIKNYRNYKSIIQEQSEQMEETILMIRSEMNQLLREMD</sequence>
<dbReference type="RefSeq" id="WP_390301107.1">
    <property type="nucleotide sequence ID" value="NZ_JBHRRZ010000001.1"/>
</dbReference>